<dbReference type="PATRIC" id="fig|754436.4.peg.2648"/>
<evidence type="ECO:0000313" key="2">
    <source>
        <dbReference type="EMBL" id="KLV00569.1"/>
    </source>
</evidence>
<dbReference type="InterPro" id="IPR025357">
    <property type="entry name" value="DUF4261"/>
</dbReference>
<dbReference type="Proteomes" id="UP000036426">
    <property type="component" value="Unassembled WGS sequence"/>
</dbReference>
<keyword evidence="3" id="KW-1185">Reference proteome</keyword>
<proteinExistence type="predicted"/>
<gene>
    <name evidence="2" type="ORF">ABT58_12460</name>
</gene>
<dbReference type="EMBL" id="LDOV01000022">
    <property type="protein sequence ID" value="KLV00569.1"/>
    <property type="molecule type" value="Genomic_DNA"/>
</dbReference>
<reference evidence="2 3" key="1">
    <citation type="submission" date="2015-05" db="EMBL/GenBank/DDBJ databases">
        <title>Photobacterium galathea sp. nov.</title>
        <authorList>
            <person name="Machado H."/>
            <person name="Gram L."/>
        </authorList>
    </citation>
    <scope>NUCLEOTIDE SEQUENCE [LARGE SCALE GENOMIC DNA]</scope>
    <source>
        <strain evidence="2 3">DSM 25995</strain>
    </source>
</reference>
<evidence type="ECO:0000313" key="3">
    <source>
        <dbReference type="Proteomes" id="UP000036426"/>
    </source>
</evidence>
<dbReference type="Pfam" id="PF14080">
    <property type="entry name" value="DUF4261"/>
    <property type="match status" value="1"/>
</dbReference>
<name>A0A0J1GM99_9GAMM</name>
<feature type="domain" description="DUF4261" evidence="1">
    <location>
        <begin position="213"/>
        <end position="274"/>
    </location>
</feature>
<organism evidence="2 3">
    <name type="scientific">Photobacterium aphoticum</name>
    <dbReference type="NCBI Taxonomy" id="754436"/>
    <lineage>
        <taxon>Bacteria</taxon>
        <taxon>Pseudomonadati</taxon>
        <taxon>Pseudomonadota</taxon>
        <taxon>Gammaproteobacteria</taxon>
        <taxon>Vibrionales</taxon>
        <taxon>Vibrionaceae</taxon>
        <taxon>Photobacterium</taxon>
    </lineage>
</organism>
<dbReference type="AlphaFoldDB" id="A0A0J1GM99"/>
<comment type="caution">
    <text evidence="2">The sequence shown here is derived from an EMBL/GenBank/DDBJ whole genome shotgun (WGS) entry which is preliminary data.</text>
</comment>
<sequence>MGLLSRFFGYTHTSSENVLVANPLINTPLSLQVLFSDTFDIDDSDFIKAFRAYHSSLAKASFETDERLIQQSSLIGLLGWGEHVIQIVGCDYSMPAENVESCITTAHYGPALKDAARLNQSHVLLYYRGYEINPLKQYAALALVAGFFTYFGAIVITNENAYTSFPAPELSLHTRGQQTDGNMIVQLETLPLLLLYCGFVEYDVAGNNGVCIRTYGAAQLGLPDLATWVRDHSTSQQIFDMFSMIFVYLLASGATLSEGHTMQVGDERFIKLRCAAPHEYYLDSDTPLFVTEWIDASAVNPNDAPPSILPSMANTIAK</sequence>
<evidence type="ECO:0000259" key="1">
    <source>
        <dbReference type="Pfam" id="PF14080"/>
    </source>
</evidence>
<protein>
    <recommendedName>
        <fullName evidence="1">DUF4261 domain-containing protein</fullName>
    </recommendedName>
</protein>
<accession>A0A0J1GM99</accession>